<dbReference type="EMBL" id="LAZR01000015">
    <property type="protein sequence ID" value="KKO06509.1"/>
    <property type="molecule type" value="Genomic_DNA"/>
</dbReference>
<accession>A0A0F9YPA5</accession>
<proteinExistence type="predicted"/>
<reference evidence="1" key="1">
    <citation type="journal article" date="2015" name="Nature">
        <title>Complex archaea that bridge the gap between prokaryotes and eukaryotes.</title>
        <authorList>
            <person name="Spang A."/>
            <person name="Saw J.H."/>
            <person name="Jorgensen S.L."/>
            <person name="Zaremba-Niedzwiedzka K."/>
            <person name="Martijn J."/>
            <person name="Lind A.E."/>
            <person name="van Eijk R."/>
            <person name="Schleper C."/>
            <person name="Guy L."/>
            <person name="Ettema T.J."/>
        </authorList>
    </citation>
    <scope>NUCLEOTIDE SEQUENCE</scope>
</reference>
<organism evidence="1">
    <name type="scientific">marine sediment metagenome</name>
    <dbReference type="NCBI Taxonomy" id="412755"/>
    <lineage>
        <taxon>unclassified sequences</taxon>
        <taxon>metagenomes</taxon>
        <taxon>ecological metagenomes</taxon>
    </lineage>
</organism>
<gene>
    <name evidence="1" type="ORF">LCGC14_0063170</name>
</gene>
<protein>
    <submittedName>
        <fullName evidence="1">Uncharacterized protein</fullName>
    </submittedName>
</protein>
<evidence type="ECO:0000313" key="1">
    <source>
        <dbReference type="EMBL" id="KKO06509.1"/>
    </source>
</evidence>
<dbReference type="AlphaFoldDB" id="A0A0F9YPA5"/>
<sequence length="214" mass="23942">MDISVLRERIVAARRHEQSETALRDWLAERLPGLELAIRSGQDEMTTMLKFIDAYIVQVPDLLEAAQVVAQTAGISEQLSPVLKVAEAFFQQPPDLPIDHRGMLALLDEAYLAHRLVEEVNDRYVGHGCGPLIPLDMTRANLIAHQLLGEPFSNDLDLIVTQALERLVPESLFEGEAFQRYQASVNPESCQALWQEWPCMSETLGVGIKWRGAA</sequence>
<name>A0A0F9YPA5_9ZZZZ</name>
<comment type="caution">
    <text evidence="1">The sequence shown here is derived from an EMBL/GenBank/DDBJ whole genome shotgun (WGS) entry which is preliminary data.</text>
</comment>